<dbReference type="InterPro" id="IPR049326">
    <property type="entry name" value="Rhodopsin_dom_fungi"/>
</dbReference>
<keyword evidence="1" id="KW-0812">Transmembrane</keyword>
<dbReference type="Proteomes" id="UP000624244">
    <property type="component" value="Unassembled WGS sequence"/>
</dbReference>
<feature type="transmembrane region" description="Helical" evidence="1">
    <location>
        <begin position="126"/>
        <end position="146"/>
    </location>
</feature>
<comment type="caution">
    <text evidence="3">The sequence shown here is derived from an EMBL/GenBank/DDBJ whole genome shotgun (WGS) entry which is preliminary data.</text>
</comment>
<organism evidence="3 4">
    <name type="scientific">Cochliobolus sativus</name>
    <name type="common">Common root rot and spot blotch fungus</name>
    <name type="synonym">Bipolaris sorokiniana</name>
    <dbReference type="NCBI Taxonomy" id="45130"/>
    <lineage>
        <taxon>Eukaryota</taxon>
        <taxon>Fungi</taxon>
        <taxon>Dikarya</taxon>
        <taxon>Ascomycota</taxon>
        <taxon>Pezizomycotina</taxon>
        <taxon>Dothideomycetes</taxon>
        <taxon>Pleosporomycetidae</taxon>
        <taxon>Pleosporales</taxon>
        <taxon>Pleosporineae</taxon>
        <taxon>Pleosporaceae</taxon>
        <taxon>Bipolaris</taxon>
    </lineage>
</organism>
<dbReference type="AlphaFoldDB" id="A0A8H5ZFQ8"/>
<feature type="transmembrane region" description="Helical" evidence="1">
    <location>
        <begin position="97"/>
        <end position="114"/>
    </location>
</feature>
<reference evidence="3" key="1">
    <citation type="submission" date="2019-11" db="EMBL/GenBank/DDBJ databases">
        <title>Bipolaris sorokiniana Genome sequencing.</title>
        <authorList>
            <person name="Wang H."/>
        </authorList>
    </citation>
    <scope>NUCLEOTIDE SEQUENCE</scope>
</reference>
<protein>
    <recommendedName>
        <fullName evidence="2">Rhodopsin domain-containing protein</fullName>
    </recommendedName>
</protein>
<name>A0A8H5ZFQ8_COCSA</name>
<feature type="domain" description="Rhodopsin" evidence="2">
    <location>
        <begin position="49"/>
        <end position="255"/>
    </location>
</feature>
<feature type="transmembrane region" description="Helical" evidence="1">
    <location>
        <begin position="57"/>
        <end position="77"/>
    </location>
</feature>
<feature type="transmembrane region" description="Helical" evidence="1">
    <location>
        <begin position="166"/>
        <end position="185"/>
    </location>
</feature>
<feature type="transmembrane region" description="Helical" evidence="1">
    <location>
        <begin position="197"/>
        <end position="216"/>
    </location>
</feature>
<evidence type="ECO:0000256" key="1">
    <source>
        <dbReference type="SAM" id="Phobius"/>
    </source>
</evidence>
<gene>
    <name evidence="3" type="ORF">GGP41_006348</name>
</gene>
<keyword evidence="1" id="KW-0472">Membrane</keyword>
<accession>A0A8H5ZFQ8</accession>
<keyword evidence="1" id="KW-1133">Transmembrane helix</keyword>
<dbReference type="EMBL" id="WNKQ01000009">
    <property type="protein sequence ID" value="KAF5849431.1"/>
    <property type="molecule type" value="Genomic_DNA"/>
</dbReference>
<proteinExistence type="predicted"/>
<evidence type="ECO:0000313" key="3">
    <source>
        <dbReference type="EMBL" id="KAF5849431.1"/>
    </source>
</evidence>
<dbReference type="PANTHER" id="PTHR39614">
    <property type="entry name" value="INTEGRAL MEMBRANE PROTEIN"/>
    <property type="match status" value="1"/>
</dbReference>
<evidence type="ECO:0000259" key="2">
    <source>
        <dbReference type="Pfam" id="PF20684"/>
    </source>
</evidence>
<dbReference type="Pfam" id="PF20684">
    <property type="entry name" value="Fung_rhodopsin"/>
    <property type="match status" value="1"/>
</dbReference>
<evidence type="ECO:0000313" key="4">
    <source>
        <dbReference type="Proteomes" id="UP000624244"/>
    </source>
</evidence>
<sequence length="362" mass="39932">MAFSTASPSDYRFARITPHDHSATLWIITILSPIYATLVLGIRLGYAKWRAYGFDDLVVVLAHVVGAGMWVTLLTSIGHGLGKSYDILDDTFFATRILLYIALAFSKSSILVLISDIFGRIPKVTYMANATIAFLAVWAIVGVISVPLGCAVERVIPKSGINHSLTIIDIITEFFTALIPILGLYRNKMHVEDKAMVMVAFCTRILNVVFSLIHMIAYSKFVNERQTAIPIVPTVVWQSTLLCYSLISTTTPTLKGFSQGFKTTGLSLEYARDPVTGEISGARTSIALRPFMKSRSSSNALPNETIISIQGNSRENSKADTLVSKSRGGLRYCRGESSSIASRESRQVIIKQEWRISDSYRV</sequence>
<feature type="transmembrane region" description="Helical" evidence="1">
    <location>
        <begin position="23"/>
        <end position="45"/>
    </location>
</feature>
<dbReference type="PANTHER" id="PTHR39614:SF2">
    <property type="entry name" value="INTEGRAL MEMBRANE PROTEIN"/>
    <property type="match status" value="1"/>
</dbReference>